<evidence type="ECO:0000313" key="3">
    <source>
        <dbReference type="Proteomes" id="UP000235786"/>
    </source>
</evidence>
<protein>
    <recommendedName>
        <fullName evidence="4">C2H2-type domain-containing protein</fullName>
    </recommendedName>
</protein>
<dbReference type="EMBL" id="KZ613959">
    <property type="protein sequence ID" value="PMD32443.1"/>
    <property type="molecule type" value="Genomic_DNA"/>
</dbReference>
<feature type="compositionally biased region" description="Basic and acidic residues" evidence="1">
    <location>
        <begin position="165"/>
        <end position="174"/>
    </location>
</feature>
<reference evidence="2 3" key="1">
    <citation type="submission" date="2016-04" db="EMBL/GenBank/DDBJ databases">
        <title>A degradative enzymes factory behind the ericoid mycorrhizal symbiosis.</title>
        <authorList>
            <consortium name="DOE Joint Genome Institute"/>
            <person name="Martino E."/>
            <person name="Morin E."/>
            <person name="Grelet G."/>
            <person name="Kuo A."/>
            <person name="Kohler A."/>
            <person name="Daghino S."/>
            <person name="Barry K."/>
            <person name="Choi C."/>
            <person name="Cichocki N."/>
            <person name="Clum A."/>
            <person name="Copeland A."/>
            <person name="Hainaut M."/>
            <person name="Haridas S."/>
            <person name="Labutti K."/>
            <person name="Lindquist E."/>
            <person name="Lipzen A."/>
            <person name="Khouja H.-R."/>
            <person name="Murat C."/>
            <person name="Ohm R."/>
            <person name="Olson A."/>
            <person name="Spatafora J."/>
            <person name="Veneault-Fourrey C."/>
            <person name="Henrissat B."/>
            <person name="Grigoriev I."/>
            <person name="Martin F."/>
            <person name="Perotto S."/>
        </authorList>
    </citation>
    <scope>NUCLEOTIDE SEQUENCE [LARGE SCALE GENOMIC DNA]</scope>
    <source>
        <strain evidence="2 3">F</strain>
    </source>
</reference>
<sequence>MEGEVLDAPDHPRPRATGSAFGPTQPSPPAKADCSTLYQPGLLKFSGFGGRTYTHWTDLELNSSLQAERESPLAPPTPALSSSGISSIQSSTIEACPTPEVFTRTTRLPFRGSKAQHHGFFGTPGFGCLTLMDSDCTPFPSEHIYSGNNRSSQNNLSNRASGIADRTKSERDSRSITSDQNADLCAHVHHGPEGTTVESPLNSVLSSPPKLSPPNFRTTQGGVENSKGSLPRYLDCSEDEKEMIGGKDLLDFTDTSIFILELDGVQENHNIEGLLMLRSSLASMKQNLMVHIMDEFRDYLKQSLGWGTRTHGNASDEAPNSTYQSEPRTAPQVSSNNRRRQYNGDENNKEGPGDGDDDDDDEDQRAPKRVRASSFTTNNNPKFSCPYRKYDPRKYCVQNWRPCALTPLENVARVKAHLYRHHRIFQCQRCKCLFLNQNILDEHILAPEGCIPNRINREEGISADIEKRLRSRKKTYPNQTEADRWEEIYRMLFSTAIVPSPFFEPVEESVEQLSDSAKLAEFEEYTQKELPRLFWAALEEVVTKEMQPVEERLRTQLMGMIQNCQDQVFSTYQSMATSTLDTLMGDNFIRDRLLTQLEPLSRTSTTEDQLASVNRATSSNNISAFNSSTNLSSIFRSSTTLNSVFTSSTTLSSIASSQTSPQIQPTEGNLCGEMEDGRTGAFSRGKGTVTATDMDRNNFWMTDLEDIDVSQFGMDNVWDTGT</sequence>
<name>A0A2J6R1P7_HYAVF</name>
<dbReference type="OrthoDB" id="5382659at2759"/>
<dbReference type="PANTHER" id="PTHR38166">
    <property type="entry name" value="C2H2-TYPE DOMAIN-CONTAINING PROTEIN-RELATED"/>
    <property type="match status" value="1"/>
</dbReference>
<dbReference type="PANTHER" id="PTHR38166:SF1">
    <property type="entry name" value="C2H2-TYPE DOMAIN-CONTAINING PROTEIN"/>
    <property type="match status" value="1"/>
</dbReference>
<feature type="compositionally biased region" description="Low complexity" evidence="1">
    <location>
        <begin position="146"/>
        <end position="161"/>
    </location>
</feature>
<feature type="compositionally biased region" description="Acidic residues" evidence="1">
    <location>
        <begin position="353"/>
        <end position="363"/>
    </location>
</feature>
<dbReference type="Proteomes" id="UP000235786">
    <property type="component" value="Unassembled WGS sequence"/>
</dbReference>
<feature type="compositionally biased region" description="Polar residues" evidence="1">
    <location>
        <begin position="215"/>
        <end position="228"/>
    </location>
</feature>
<keyword evidence="3" id="KW-1185">Reference proteome</keyword>
<dbReference type="STRING" id="1149755.A0A2J6R1P7"/>
<accession>A0A2J6R1P7</accession>
<feature type="compositionally biased region" description="Basic and acidic residues" evidence="1">
    <location>
        <begin position="342"/>
        <end position="352"/>
    </location>
</feature>
<evidence type="ECO:0000313" key="2">
    <source>
        <dbReference type="EMBL" id="PMD32443.1"/>
    </source>
</evidence>
<feature type="compositionally biased region" description="Polar residues" evidence="1">
    <location>
        <begin position="310"/>
        <end position="336"/>
    </location>
</feature>
<evidence type="ECO:0000256" key="1">
    <source>
        <dbReference type="SAM" id="MobiDB-lite"/>
    </source>
</evidence>
<feature type="region of interest" description="Disordered" evidence="1">
    <location>
        <begin position="145"/>
        <end position="230"/>
    </location>
</feature>
<organism evidence="2 3">
    <name type="scientific">Hyaloscypha variabilis (strain UAMH 11265 / GT02V1 / F)</name>
    <name type="common">Meliniomyces variabilis</name>
    <dbReference type="NCBI Taxonomy" id="1149755"/>
    <lineage>
        <taxon>Eukaryota</taxon>
        <taxon>Fungi</taxon>
        <taxon>Dikarya</taxon>
        <taxon>Ascomycota</taxon>
        <taxon>Pezizomycotina</taxon>
        <taxon>Leotiomycetes</taxon>
        <taxon>Helotiales</taxon>
        <taxon>Hyaloscyphaceae</taxon>
        <taxon>Hyaloscypha</taxon>
        <taxon>Hyaloscypha variabilis</taxon>
    </lineage>
</organism>
<dbReference type="AlphaFoldDB" id="A0A2J6R1P7"/>
<proteinExistence type="predicted"/>
<gene>
    <name evidence="2" type="ORF">L207DRAFT_536302</name>
</gene>
<feature type="compositionally biased region" description="Low complexity" evidence="1">
    <location>
        <begin position="199"/>
        <end position="209"/>
    </location>
</feature>
<feature type="region of interest" description="Disordered" evidence="1">
    <location>
        <begin position="1"/>
        <end position="33"/>
    </location>
</feature>
<evidence type="ECO:0008006" key="4">
    <source>
        <dbReference type="Google" id="ProtNLM"/>
    </source>
</evidence>
<feature type="region of interest" description="Disordered" evidence="1">
    <location>
        <begin position="310"/>
        <end position="377"/>
    </location>
</feature>